<dbReference type="SUPFAM" id="SSF53850">
    <property type="entry name" value="Periplasmic binding protein-like II"/>
    <property type="match status" value="1"/>
</dbReference>
<dbReference type="Pfam" id="PF03466">
    <property type="entry name" value="LysR_substrate"/>
    <property type="match status" value="1"/>
</dbReference>
<dbReference type="Gene3D" id="1.10.10.10">
    <property type="entry name" value="Winged helix-like DNA-binding domain superfamily/Winged helix DNA-binding domain"/>
    <property type="match status" value="1"/>
</dbReference>
<accession>A0ABW9W543</accession>
<keyword evidence="7" id="KW-1185">Reference proteome</keyword>
<evidence type="ECO:0000256" key="2">
    <source>
        <dbReference type="ARBA" id="ARBA00023015"/>
    </source>
</evidence>
<gene>
    <name evidence="6" type="ORF">GTP69_20120</name>
</gene>
<dbReference type="InterPro" id="IPR036388">
    <property type="entry name" value="WH-like_DNA-bd_sf"/>
</dbReference>
<keyword evidence="2" id="KW-0805">Transcription regulation</keyword>
<dbReference type="PRINTS" id="PR00039">
    <property type="entry name" value="HTHLYSR"/>
</dbReference>
<proteinExistence type="inferred from homology"/>
<reference evidence="6 7" key="1">
    <citation type="submission" date="2019-12" db="EMBL/GenBank/DDBJ databases">
        <title>Novel species isolated from a subtropical stream in China.</title>
        <authorList>
            <person name="Lu H."/>
        </authorList>
    </citation>
    <scope>NUCLEOTIDE SEQUENCE [LARGE SCALE GENOMIC DNA]</scope>
    <source>
        <strain evidence="6 7">CY42W</strain>
    </source>
</reference>
<dbReference type="InterPro" id="IPR050950">
    <property type="entry name" value="HTH-type_LysR_regulators"/>
</dbReference>
<dbReference type="EMBL" id="WWCT01000017">
    <property type="protein sequence ID" value="MYN28710.1"/>
    <property type="molecule type" value="Genomic_DNA"/>
</dbReference>
<dbReference type="Gene3D" id="3.40.190.290">
    <property type="match status" value="1"/>
</dbReference>
<comment type="caution">
    <text evidence="6">The sequence shown here is derived from an EMBL/GenBank/DDBJ whole genome shotgun (WGS) entry which is preliminary data.</text>
</comment>
<evidence type="ECO:0000313" key="7">
    <source>
        <dbReference type="Proteomes" id="UP000642144"/>
    </source>
</evidence>
<name>A0ABW9W543_9BURK</name>
<organism evidence="6 7">
    <name type="scientific">Duganella levis</name>
    <dbReference type="NCBI Taxonomy" id="2692169"/>
    <lineage>
        <taxon>Bacteria</taxon>
        <taxon>Pseudomonadati</taxon>
        <taxon>Pseudomonadota</taxon>
        <taxon>Betaproteobacteria</taxon>
        <taxon>Burkholderiales</taxon>
        <taxon>Oxalobacteraceae</taxon>
        <taxon>Telluria group</taxon>
        <taxon>Duganella</taxon>
    </lineage>
</organism>
<dbReference type="RefSeq" id="WP_161056508.1">
    <property type="nucleotide sequence ID" value="NZ_WWCT01000017.1"/>
</dbReference>
<evidence type="ECO:0000256" key="3">
    <source>
        <dbReference type="ARBA" id="ARBA00023125"/>
    </source>
</evidence>
<comment type="similarity">
    <text evidence="1">Belongs to the LysR transcriptional regulatory family.</text>
</comment>
<dbReference type="CDD" id="cd08440">
    <property type="entry name" value="PBP2_LTTR_like_4"/>
    <property type="match status" value="1"/>
</dbReference>
<keyword evidence="4" id="KW-0804">Transcription</keyword>
<dbReference type="Proteomes" id="UP000642144">
    <property type="component" value="Unassembled WGS sequence"/>
</dbReference>
<protein>
    <submittedName>
        <fullName evidence="6">LysR family transcriptional regulator</fullName>
    </submittedName>
</protein>
<dbReference type="InterPro" id="IPR000847">
    <property type="entry name" value="LysR_HTH_N"/>
</dbReference>
<evidence type="ECO:0000256" key="4">
    <source>
        <dbReference type="ARBA" id="ARBA00023163"/>
    </source>
</evidence>
<dbReference type="PROSITE" id="PS50931">
    <property type="entry name" value="HTH_LYSR"/>
    <property type="match status" value="1"/>
</dbReference>
<evidence type="ECO:0000259" key="5">
    <source>
        <dbReference type="PROSITE" id="PS50931"/>
    </source>
</evidence>
<dbReference type="PANTHER" id="PTHR30419">
    <property type="entry name" value="HTH-TYPE TRANSCRIPTIONAL REGULATOR YBHD"/>
    <property type="match status" value="1"/>
</dbReference>
<evidence type="ECO:0000313" key="6">
    <source>
        <dbReference type="EMBL" id="MYN28710.1"/>
    </source>
</evidence>
<dbReference type="Pfam" id="PF00126">
    <property type="entry name" value="HTH_1"/>
    <property type="match status" value="1"/>
</dbReference>
<evidence type="ECO:0000256" key="1">
    <source>
        <dbReference type="ARBA" id="ARBA00009437"/>
    </source>
</evidence>
<feature type="domain" description="HTH lysR-type" evidence="5">
    <location>
        <begin position="5"/>
        <end position="62"/>
    </location>
</feature>
<dbReference type="SUPFAM" id="SSF46785">
    <property type="entry name" value="Winged helix' DNA-binding domain"/>
    <property type="match status" value="1"/>
</dbReference>
<dbReference type="InterPro" id="IPR005119">
    <property type="entry name" value="LysR_subst-bd"/>
</dbReference>
<dbReference type="PANTHER" id="PTHR30419:SF8">
    <property type="entry name" value="NITROGEN ASSIMILATION TRANSCRIPTIONAL ACTIVATOR-RELATED"/>
    <property type="match status" value="1"/>
</dbReference>
<dbReference type="InterPro" id="IPR036390">
    <property type="entry name" value="WH_DNA-bd_sf"/>
</dbReference>
<sequence length="303" mass="32622">MYANISPKLLRAFLALNECHHFTRAAARSNLSQSAFSMLIQKLETAVGAQLVVRDTRNVTLTPEGEMFVEVAQALVSEFEHAFANFGDYIARRKGRVALAALPSLAANGLPAVIAGYRRRYPGITVQLFDALSDQCLALLNAGTVDLALTAPGGKLEEFVTAPLCDDPFYLVCRADHPLAGKASIALAELAGCELIHLSKASSVRQHADLLTAGIGVRHSGLEVEHLATVAGLIAQGLGVALLPELTLFQFRHLPLKAIALEPGQPPRPLLIVRHPERPLSLAAQGMLALIQQHWPPHISREV</sequence>
<keyword evidence="3" id="KW-0238">DNA-binding</keyword>